<keyword evidence="3" id="KW-1185">Reference proteome</keyword>
<reference evidence="2 3" key="1">
    <citation type="journal article" date="2016" name="Sci. Rep.">
        <title>The Dendrobium catenatum Lindl. genome sequence provides insights into polysaccharide synthase, floral development and adaptive evolution.</title>
        <authorList>
            <person name="Zhang G.Q."/>
            <person name="Xu Q."/>
            <person name="Bian C."/>
            <person name="Tsai W.C."/>
            <person name="Yeh C.M."/>
            <person name="Liu K.W."/>
            <person name="Yoshida K."/>
            <person name="Zhang L.S."/>
            <person name="Chang S.B."/>
            <person name="Chen F."/>
            <person name="Shi Y."/>
            <person name="Su Y.Y."/>
            <person name="Zhang Y.Q."/>
            <person name="Chen L.J."/>
            <person name="Yin Y."/>
            <person name="Lin M."/>
            <person name="Huang H."/>
            <person name="Deng H."/>
            <person name="Wang Z.W."/>
            <person name="Zhu S.L."/>
            <person name="Zhao X."/>
            <person name="Deng C."/>
            <person name="Niu S.C."/>
            <person name="Huang J."/>
            <person name="Wang M."/>
            <person name="Liu G.H."/>
            <person name="Yang H.J."/>
            <person name="Xiao X.J."/>
            <person name="Hsiao Y.Y."/>
            <person name="Wu W.L."/>
            <person name="Chen Y.Y."/>
            <person name="Mitsuda N."/>
            <person name="Ohme-Takagi M."/>
            <person name="Luo Y.B."/>
            <person name="Van de Peer Y."/>
            <person name="Liu Z.J."/>
        </authorList>
    </citation>
    <scope>NUCLEOTIDE SEQUENCE [LARGE SCALE GENOMIC DNA]</scope>
    <source>
        <tissue evidence="2">The whole plant</tissue>
    </source>
</reference>
<dbReference type="EMBL" id="KZ502442">
    <property type="protein sequence ID" value="PKU79393.1"/>
    <property type="molecule type" value="Genomic_DNA"/>
</dbReference>
<feature type="compositionally biased region" description="Basic and acidic residues" evidence="1">
    <location>
        <begin position="1"/>
        <end position="10"/>
    </location>
</feature>
<evidence type="ECO:0000313" key="2">
    <source>
        <dbReference type="EMBL" id="PKU79393.1"/>
    </source>
</evidence>
<evidence type="ECO:0000256" key="1">
    <source>
        <dbReference type="SAM" id="MobiDB-lite"/>
    </source>
</evidence>
<gene>
    <name evidence="2" type="ORF">MA16_Dca000738</name>
</gene>
<feature type="region of interest" description="Disordered" evidence="1">
    <location>
        <begin position="1"/>
        <end position="23"/>
    </location>
</feature>
<accession>A0A2I0WUT6</accession>
<dbReference type="Proteomes" id="UP000233837">
    <property type="component" value="Unassembled WGS sequence"/>
</dbReference>
<sequence length="51" mass="5770">MRQRKSKEASDGQGWSSRVPEKDEPRSLFISRLINANNCASVKRSFGVECI</sequence>
<protein>
    <submittedName>
        <fullName evidence="2">Uncharacterized protein</fullName>
    </submittedName>
</protein>
<organism evidence="2 3">
    <name type="scientific">Dendrobium catenatum</name>
    <dbReference type="NCBI Taxonomy" id="906689"/>
    <lineage>
        <taxon>Eukaryota</taxon>
        <taxon>Viridiplantae</taxon>
        <taxon>Streptophyta</taxon>
        <taxon>Embryophyta</taxon>
        <taxon>Tracheophyta</taxon>
        <taxon>Spermatophyta</taxon>
        <taxon>Magnoliopsida</taxon>
        <taxon>Liliopsida</taxon>
        <taxon>Asparagales</taxon>
        <taxon>Orchidaceae</taxon>
        <taxon>Epidendroideae</taxon>
        <taxon>Malaxideae</taxon>
        <taxon>Dendrobiinae</taxon>
        <taxon>Dendrobium</taxon>
    </lineage>
</organism>
<reference evidence="2 3" key="2">
    <citation type="journal article" date="2017" name="Nature">
        <title>The Apostasia genome and the evolution of orchids.</title>
        <authorList>
            <person name="Zhang G.Q."/>
            <person name="Liu K.W."/>
            <person name="Li Z."/>
            <person name="Lohaus R."/>
            <person name="Hsiao Y.Y."/>
            <person name="Niu S.C."/>
            <person name="Wang J.Y."/>
            <person name="Lin Y.C."/>
            <person name="Xu Q."/>
            <person name="Chen L.J."/>
            <person name="Yoshida K."/>
            <person name="Fujiwara S."/>
            <person name="Wang Z.W."/>
            <person name="Zhang Y.Q."/>
            <person name="Mitsuda N."/>
            <person name="Wang M."/>
            <person name="Liu G.H."/>
            <person name="Pecoraro L."/>
            <person name="Huang H.X."/>
            <person name="Xiao X.J."/>
            <person name="Lin M."/>
            <person name="Wu X.Y."/>
            <person name="Wu W.L."/>
            <person name="Chen Y.Y."/>
            <person name="Chang S.B."/>
            <person name="Sakamoto S."/>
            <person name="Ohme-Takagi M."/>
            <person name="Yagi M."/>
            <person name="Zeng S.J."/>
            <person name="Shen C.Y."/>
            <person name="Yeh C.M."/>
            <person name="Luo Y.B."/>
            <person name="Tsai W.C."/>
            <person name="Van de Peer Y."/>
            <person name="Liu Z.J."/>
        </authorList>
    </citation>
    <scope>NUCLEOTIDE SEQUENCE [LARGE SCALE GENOMIC DNA]</scope>
    <source>
        <tissue evidence="2">The whole plant</tissue>
    </source>
</reference>
<name>A0A2I0WUT6_9ASPA</name>
<dbReference type="AlphaFoldDB" id="A0A2I0WUT6"/>
<proteinExistence type="predicted"/>
<evidence type="ECO:0000313" key="3">
    <source>
        <dbReference type="Proteomes" id="UP000233837"/>
    </source>
</evidence>